<protein>
    <submittedName>
        <fullName evidence="7">ETS homologous factor-like</fullName>
    </submittedName>
</protein>
<sequence>MPAIESAKDTVFSESSTPSCQQPRSADEHQDSHVLFDWYDVTTHIQHVLSAESDIKNYETLNMTVQNGSGSDAMVEINGVVYPVDIRADLGTLPDKLLCSDRQNENQVEDGYCKSHTTEKKQRTCRLWEFLRDLLCNPQYNPEVIKWSNREKGEFKLVKSGEIAKMWGIRKNNNGMTYEKLSRALRYYYKTKVLLPVLGKRLMYQFGPSSYGWQ</sequence>
<evidence type="ECO:0000256" key="3">
    <source>
        <dbReference type="RuleBase" id="RU004019"/>
    </source>
</evidence>
<reference evidence="6" key="1">
    <citation type="submission" date="2024-06" db="UniProtKB">
        <authorList>
            <consortium name="RefSeq"/>
        </authorList>
    </citation>
    <scope>NUCLEOTIDE SEQUENCE [LARGE SCALE GENOMIC DNA]</scope>
</reference>
<keyword evidence="6" id="KW-1185">Reference proteome</keyword>
<dbReference type="GO" id="GO:0005634">
    <property type="term" value="C:nucleus"/>
    <property type="evidence" value="ECO:0007669"/>
    <property type="project" value="UniProtKB-SubCell"/>
</dbReference>
<reference evidence="7" key="2">
    <citation type="submission" date="2025-08" db="UniProtKB">
        <authorList>
            <consortium name="RefSeq"/>
        </authorList>
    </citation>
    <scope>IDENTIFICATION</scope>
    <source>
        <tissue evidence="7">Whole sample</tissue>
    </source>
</reference>
<dbReference type="GO" id="GO:0000981">
    <property type="term" value="F:DNA-binding transcription factor activity, RNA polymerase II-specific"/>
    <property type="evidence" value="ECO:0007669"/>
    <property type="project" value="TreeGrafter"/>
</dbReference>
<dbReference type="GO" id="GO:0030154">
    <property type="term" value="P:cell differentiation"/>
    <property type="evidence" value="ECO:0007669"/>
    <property type="project" value="TreeGrafter"/>
</dbReference>
<dbReference type="GeneID" id="111123159"/>
<dbReference type="RefSeq" id="XP_022321059.1">
    <property type="nucleotide sequence ID" value="XM_022465351.1"/>
</dbReference>
<dbReference type="PANTHER" id="PTHR11849:SF190">
    <property type="entry name" value="ETS-DOMAIN PROTEIN"/>
    <property type="match status" value="1"/>
</dbReference>
<dbReference type="InterPro" id="IPR000418">
    <property type="entry name" value="Ets_dom"/>
</dbReference>
<dbReference type="InterPro" id="IPR036390">
    <property type="entry name" value="WH_DNA-bd_sf"/>
</dbReference>
<dbReference type="InterPro" id="IPR036388">
    <property type="entry name" value="WH-like_DNA-bd_sf"/>
</dbReference>
<dbReference type="FunFam" id="1.10.10.10:FF:001336">
    <property type="entry name" value="Epithelium specific ets factor 3, ese3, putative"/>
    <property type="match status" value="1"/>
</dbReference>
<evidence type="ECO:0000313" key="6">
    <source>
        <dbReference type="Proteomes" id="UP000694844"/>
    </source>
</evidence>
<proteinExistence type="inferred from homology"/>
<name>A0A8B8D0M3_CRAVI</name>
<feature type="compositionally biased region" description="Polar residues" evidence="4">
    <location>
        <begin position="12"/>
        <end position="24"/>
    </location>
</feature>
<dbReference type="PRINTS" id="PR00454">
    <property type="entry name" value="ETSDOMAIN"/>
</dbReference>
<dbReference type="Pfam" id="PF00178">
    <property type="entry name" value="Ets"/>
    <property type="match status" value="1"/>
</dbReference>
<dbReference type="SMART" id="SM00413">
    <property type="entry name" value="ETS"/>
    <property type="match status" value="1"/>
</dbReference>
<dbReference type="Proteomes" id="UP000694844">
    <property type="component" value="Chromosome 1"/>
</dbReference>
<keyword evidence="2 3" id="KW-0238">DNA-binding</keyword>
<dbReference type="GO" id="GO:0043565">
    <property type="term" value="F:sequence-specific DNA binding"/>
    <property type="evidence" value="ECO:0007669"/>
    <property type="project" value="InterPro"/>
</dbReference>
<evidence type="ECO:0000256" key="2">
    <source>
        <dbReference type="ARBA" id="ARBA00023125"/>
    </source>
</evidence>
<accession>A0A8B8D0M3</accession>
<feature type="region of interest" description="Disordered" evidence="4">
    <location>
        <begin position="1"/>
        <end position="27"/>
    </location>
</feature>
<dbReference type="OrthoDB" id="8196042at2759"/>
<evidence type="ECO:0000259" key="5">
    <source>
        <dbReference type="PROSITE" id="PS50061"/>
    </source>
</evidence>
<dbReference type="KEGG" id="cvn:111123159"/>
<dbReference type="SUPFAM" id="SSF46785">
    <property type="entry name" value="Winged helix' DNA-binding domain"/>
    <property type="match status" value="1"/>
</dbReference>
<dbReference type="InterPro" id="IPR046328">
    <property type="entry name" value="ETS_fam"/>
</dbReference>
<organism evidence="6 7">
    <name type="scientific">Crassostrea virginica</name>
    <name type="common">Eastern oyster</name>
    <dbReference type="NCBI Taxonomy" id="6565"/>
    <lineage>
        <taxon>Eukaryota</taxon>
        <taxon>Metazoa</taxon>
        <taxon>Spiralia</taxon>
        <taxon>Lophotrochozoa</taxon>
        <taxon>Mollusca</taxon>
        <taxon>Bivalvia</taxon>
        <taxon>Autobranchia</taxon>
        <taxon>Pteriomorphia</taxon>
        <taxon>Ostreida</taxon>
        <taxon>Ostreoidea</taxon>
        <taxon>Ostreidae</taxon>
        <taxon>Crassostrea</taxon>
    </lineage>
</organism>
<evidence type="ECO:0000313" key="7">
    <source>
        <dbReference type="RefSeq" id="XP_022321059.1"/>
    </source>
</evidence>
<feature type="domain" description="ETS" evidence="5">
    <location>
        <begin position="125"/>
        <end position="207"/>
    </location>
</feature>
<dbReference type="PROSITE" id="PS50061">
    <property type="entry name" value="ETS_DOMAIN_3"/>
    <property type="match status" value="1"/>
</dbReference>
<keyword evidence="3" id="KW-0539">Nucleus</keyword>
<comment type="subcellular location">
    <subcellularLocation>
        <location evidence="3">Nucleus</location>
    </subcellularLocation>
</comment>
<dbReference type="PROSITE" id="PS00346">
    <property type="entry name" value="ETS_DOMAIN_2"/>
    <property type="match status" value="1"/>
</dbReference>
<dbReference type="Gene3D" id="1.10.10.10">
    <property type="entry name" value="Winged helix-like DNA-binding domain superfamily/Winged helix DNA-binding domain"/>
    <property type="match status" value="1"/>
</dbReference>
<evidence type="ECO:0000256" key="4">
    <source>
        <dbReference type="SAM" id="MobiDB-lite"/>
    </source>
</evidence>
<dbReference type="PANTHER" id="PTHR11849">
    <property type="entry name" value="ETS"/>
    <property type="match status" value="1"/>
</dbReference>
<evidence type="ECO:0000256" key="1">
    <source>
        <dbReference type="ARBA" id="ARBA00005562"/>
    </source>
</evidence>
<comment type="similarity">
    <text evidence="1 3">Belongs to the ETS family.</text>
</comment>
<dbReference type="AlphaFoldDB" id="A0A8B8D0M3"/>
<gene>
    <name evidence="7" type="primary">LOC111123159</name>
</gene>